<keyword evidence="3" id="KW-1185">Reference proteome</keyword>
<dbReference type="InterPro" id="IPR036397">
    <property type="entry name" value="RNaseH_sf"/>
</dbReference>
<gene>
    <name evidence="2" type="ORF">G6F64_013537</name>
</gene>
<dbReference type="GO" id="GO:0003676">
    <property type="term" value="F:nucleic acid binding"/>
    <property type="evidence" value="ECO:0007669"/>
    <property type="project" value="InterPro"/>
</dbReference>
<dbReference type="Proteomes" id="UP000716291">
    <property type="component" value="Unassembled WGS sequence"/>
</dbReference>
<sequence length="202" mass="23017">MWNTLKKRLFKQYDFPPISMDELWTRTFETWYEITEKECQIYIETMPQRLSINPTEAKNAKHLYNFVSHCMSENIATESTDGSPPQSSSPDSSLMAPTAQLGTMASKYAHSEATPMEEDIPPVSQKPEDIARKSLEMIKDMKKQALLLFATYMNSNKSDPDSPETLQALSLYREFEQKIVAAKEAHNTFSGSKRSSCVATPW</sequence>
<protein>
    <submittedName>
        <fullName evidence="2">Uncharacterized protein</fullName>
    </submittedName>
</protein>
<feature type="region of interest" description="Disordered" evidence="1">
    <location>
        <begin position="76"/>
        <end position="96"/>
    </location>
</feature>
<proteinExistence type="predicted"/>
<comment type="caution">
    <text evidence="2">The sequence shown here is derived from an EMBL/GenBank/DDBJ whole genome shotgun (WGS) entry which is preliminary data.</text>
</comment>
<reference evidence="2" key="1">
    <citation type="journal article" date="2020" name="Microb. Genom.">
        <title>Genetic diversity of clinical and environmental Mucorales isolates obtained from an investigation of mucormycosis cases among solid organ transplant recipients.</title>
        <authorList>
            <person name="Nguyen M.H."/>
            <person name="Kaul D."/>
            <person name="Muto C."/>
            <person name="Cheng S.J."/>
            <person name="Richter R.A."/>
            <person name="Bruno V.M."/>
            <person name="Liu G."/>
            <person name="Beyhan S."/>
            <person name="Sundermann A.J."/>
            <person name="Mounaud S."/>
            <person name="Pasculle A.W."/>
            <person name="Nierman W.C."/>
            <person name="Driscoll E."/>
            <person name="Cumbie R."/>
            <person name="Clancy C.J."/>
            <person name="Dupont C.L."/>
        </authorList>
    </citation>
    <scope>NUCLEOTIDE SEQUENCE</scope>
    <source>
        <strain evidence="2">GL11</strain>
    </source>
</reference>
<evidence type="ECO:0000313" key="2">
    <source>
        <dbReference type="EMBL" id="KAG1293566.1"/>
    </source>
</evidence>
<accession>A0A9P6WV25</accession>
<evidence type="ECO:0000256" key="1">
    <source>
        <dbReference type="SAM" id="MobiDB-lite"/>
    </source>
</evidence>
<organism evidence="2 3">
    <name type="scientific">Rhizopus oryzae</name>
    <name type="common">Mucormycosis agent</name>
    <name type="synonym">Rhizopus arrhizus var. delemar</name>
    <dbReference type="NCBI Taxonomy" id="64495"/>
    <lineage>
        <taxon>Eukaryota</taxon>
        <taxon>Fungi</taxon>
        <taxon>Fungi incertae sedis</taxon>
        <taxon>Mucoromycota</taxon>
        <taxon>Mucoromycotina</taxon>
        <taxon>Mucoromycetes</taxon>
        <taxon>Mucorales</taxon>
        <taxon>Mucorineae</taxon>
        <taxon>Rhizopodaceae</taxon>
        <taxon>Rhizopus</taxon>
    </lineage>
</organism>
<dbReference type="AlphaFoldDB" id="A0A9P6WV25"/>
<dbReference type="Gene3D" id="3.30.420.10">
    <property type="entry name" value="Ribonuclease H-like superfamily/Ribonuclease H"/>
    <property type="match status" value="1"/>
</dbReference>
<evidence type="ECO:0000313" key="3">
    <source>
        <dbReference type="Proteomes" id="UP000716291"/>
    </source>
</evidence>
<dbReference type="EMBL" id="JAANQT010005734">
    <property type="protein sequence ID" value="KAG1293566.1"/>
    <property type="molecule type" value="Genomic_DNA"/>
</dbReference>
<feature type="compositionally biased region" description="Low complexity" evidence="1">
    <location>
        <begin position="83"/>
        <end position="93"/>
    </location>
</feature>
<name>A0A9P6WV25_RHIOR</name>